<name>A0A1W2CQ10_9SPHI</name>
<dbReference type="GO" id="GO:0030246">
    <property type="term" value="F:carbohydrate binding"/>
    <property type="evidence" value="ECO:0007669"/>
    <property type="project" value="UniProtKB-KW"/>
</dbReference>
<keyword evidence="3" id="KW-1185">Reference proteome</keyword>
<dbReference type="Proteomes" id="UP000192678">
    <property type="component" value="Unassembled WGS sequence"/>
</dbReference>
<dbReference type="GO" id="GO:0005975">
    <property type="term" value="P:carbohydrate metabolic process"/>
    <property type="evidence" value="ECO:0007669"/>
    <property type="project" value="UniProtKB-ARBA"/>
</dbReference>
<evidence type="ECO:0000256" key="1">
    <source>
        <dbReference type="SAM" id="SignalP"/>
    </source>
</evidence>
<dbReference type="Pfam" id="PF13385">
    <property type="entry name" value="Laminin_G_3"/>
    <property type="match status" value="1"/>
</dbReference>
<keyword evidence="2" id="KW-0430">Lectin</keyword>
<dbReference type="SUPFAM" id="SSF49899">
    <property type="entry name" value="Concanavalin A-like lectins/glucanases"/>
    <property type="match status" value="1"/>
</dbReference>
<keyword evidence="1" id="KW-0732">Signal</keyword>
<dbReference type="GO" id="GO:0004553">
    <property type="term" value="F:hydrolase activity, hydrolyzing O-glycosyl compounds"/>
    <property type="evidence" value="ECO:0007669"/>
    <property type="project" value="UniProtKB-ARBA"/>
</dbReference>
<feature type="signal peptide" evidence="1">
    <location>
        <begin position="1"/>
        <end position="31"/>
    </location>
</feature>
<reference evidence="2 3" key="1">
    <citation type="submission" date="2017-04" db="EMBL/GenBank/DDBJ databases">
        <authorList>
            <person name="Afonso C.L."/>
            <person name="Miller P.J."/>
            <person name="Scott M.A."/>
            <person name="Spackman E."/>
            <person name="Goraichik I."/>
            <person name="Dimitrov K.M."/>
            <person name="Suarez D.L."/>
            <person name="Swayne D.E."/>
        </authorList>
    </citation>
    <scope>NUCLEOTIDE SEQUENCE [LARGE SCALE GENOMIC DNA]</scope>
    <source>
        <strain evidence="2 3">DSM 19625</strain>
    </source>
</reference>
<dbReference type="AlphaFoldDB" id="A0A1W2CQ10"/>
<gene>
    <name evidence="2" type="ORF">SAMN04488101_104176</name>
</gene>
<sequence length="1002" mass="112878">MNLSVIQGFKVLFRRVCCVFAAILLFNQANAQQLVEAHYNMGRSGEISYATSPGSLKDMSNKGHDLKRDGTPVFFADAPADKKLNGEGAILFKDRGIYSIADNFGKANQPFVLEGWFQTNSRQGSKDAGRSKGIVLAYGDDKSGYVLWQKDDQWVLMIDGKESPKPVAKAIPGEWIHLALINDGKGISTLANGVKTLNALPVAKSVAANFSIGALGKSNYFNGLIYEVRLSSLNKTKFDAVKHLLFNAKQVAQKQKQATDEQRALFAALEANKSIVKVKTFPASENSNDWMVSPVKTPVQLLLQKEPGQMSAKLLLTNGLLSREFFIAENLACVGFKNEYTDAQILRAVKPEARVMIDSTWYNIGGFSGQPEKSYLLESWYSNLIAEPSAFRFAGIEVMQPTARYPWQQKYNAAHTDWPPKGLHVLMHYKAPLNKNNWKSTVQVTVHYELYEGMPVIAKWITVDNNTNSSFVVREAECEVLAVNQDQIKRIHVESDFSFALANADPEGSALMHYNGTPPAYQTGKSTTTWRTDREYNTWASHNQAEDKFLGFPHHNLLVSRVPMGPSETLKPKEKFTSFTTFELLHDDDDRERQALAHRKFYRKLAPQVTESLIAAGITSHDKNKLKGFIDQMGELGFERLDIMAWPGISHDKLDADYVGLWKDISSYGKGKGIVMGGYELQTASRGRGAQYDCIDPKTNKPGSLFGQSVCIASEWQDKYFNDMWKFYDQTGLMTYNMDGPYHGDVCASTTHPHHSNLYDSQWQQWKQQVKVLHELQRRNMYVPIPDWYFLNGQSSTGMGYREASANLTPQQQLLLGRQYIFDGTWHKTPTMGWLTLQLVGFYTNDARVGLEPLAENLDRYEVGLFQHLASGCQFTVRGNRLYDTPETKAMVTKWVNWFKKHREILTSDIIHVSRPNGRDLDAMLHVNPQIDEKGMFVVFNPTDKAITKQVKVPLYYAGLKGKATITDQEGKSNVLKLNDKHEALLTVNIPAGGFGWYLVKE</sequence>
<dbReference type="Gene3D" id="2.60.120.200">
    <property type="match status" value="1"/>
</dbReference>
<proteinExistence type="predicted"/>
<dbReference type="EMBL" id="FWYB01000004">
    <property type="protein sequence ID" value="SMC87291.1"/>
    <property type="molecule type" value="Genomic_DNA"/>
</dbReference>
<dbReference type="OrthoDB" id="9804769at2"/>
<dbReference type="InterPro" id="IPR013320">
    <property type="entry name" value="ConA-like_dom_sf"/>
</dbReference>
<accession>A0A1W2CQ10</accession>
<dbReference type="RefSeq" id="WP_084289284.1">
    <property type="nucleotide sequence ID" value="NZ_FWYB01000004.1"/>
</dbReference>
<organism evidence="2 3">
    <name type="scientific">Pedobacter nyackensis</name>
    <dbReference type="NCBI Taxonomy" id="475255"/>
    <lineage>
        <taxon>Bacteria</taxon>
        <taxon>Pseudomonadati</taxon>
        <taxon>Bacteroidota</taxon>
        <taxon>Sphingobacteriia</taxon>
        <taxon>Sphingobacteriales</taxon>
        <taxon>Sphingobacteriaceae</taxon>
        <taxon>Pedobacter</taxon>
    </lineage>
</organism>
<feature type="chain" id="PRO_5012054406" evidence="1">
    <location>
        <begin position="32"/>
        <end position="1002"/>
    </location>
</feature>
<protein>
    <submittedName>
        <fullName evidence="2">Concanavalin A-like lectin/glucanases superfamily protein</fullName>
    </submittedName>
</protein>
<evidence type="ECO:0000313" key="2">
    <source>
        <dbReference type="EMBL" id="SMC87291.1"/>
    </source>
</evidence>
<dbReference type="STRING" id="475255.SAMN04488101_104176"/>
<evidence type="ECO:0000313" key="3">
    <source>
        <dbReference type="Proteomes" id="UP000192678"/>
    </source>
</evidence>